<feature type="compositionally biased region" description="Low complexity" evidence="6">
    <location>
        <begin position="1197"/>
        <end position="1206"/>
    </location>
</feature>
<name>A0A8D8XA03_9HEMI</name>
<feature type="compositionally biased region" description="Basic residues" evidence="6">
    <location>
        <begin position="515"/>
        <end position="524"/>
    </location>
</feature>
<dbReference type="InterPro" id="IPR006020">
    <property type="entry name" value="PTB/PI_dom"/>
</dbReference>
<dbReference type="Pfam" id="PF00640">
    <property type="entry name" value="PID"/>
    <property type="match status" value="1"/>
</dbReference>
<feature type="region of interest" description="Disordered" evidence="6">
    <location>
        <begin position="898"/>
        <end position="917"/>
    </location>
</feature>
<dbReference type="SUPFAM" id="SSF50729">
    <property type="entry name" value="PH domain-like"/>
    <property type="match status" value="1"/>
</dbReference>
<accession>A0A8D8XA03</accession>
<sequence length="1324" mass="148236">MRNSNLLKWAQNMNNKSGKDAENRNWIHPPEALSRGHIAYLVKFLGNLEVDQPKGIEVVKEGIRKLKFNQQHIRKSEGSKLPKVELTISVDGVAIQEPKTKRIMHQYPLHRISYCADDKAERRFFSFIVKESPDSEQHMCFVFLSDKLAEDITLTIGQAFDLAYKLSQNDAIWTTSWCGGSKANKRTFRSCHLDVNKPLPLYYSDELPDLQDYSAGRAVPQMPSGMEKDEEAEHHLQRAMVTGHVIPTPEVYTIDPALYDMLYPSVFTLPRRLIHMQPFTLEQDIPDYDIDSEDEEWLRSQAKSIDLPNNKFEEMVDRLERNSDHTVVSEQDAKSLLRDYDEGLIIAVYDYWLNKRFKTKHNLMPLVKTEVRGNTAVNDPYLAFRRRKDKMQTRKNRKNDESSYEKMIKLSWDLNSAQDIVEMIKKRELLKKDLVQVSIDIFKKRYDLQDWTGHQYQEAILVSKALRQNQNTPLTTHNKYNNTAWTNTHHTVHKKHSHSHYNYAIDDDMIPKKEKRHYKKRKLKTSCGSSGPGPPNLVSPEPRSSYQFRVSSDDETPSPPLTTPLTEENYFTFRRTAGVGYQAARDTLGDWPWTSSEDGPPPDVRHRFNPVLIRTPVPRCIGLARRRIGRGGRVILDRLGPTMDDLWRDFDVKVIEKERYFRPKTPPNSFSDESEVEPDGKVESFKPYLEIEEVRSSSGKQAPAPSSTTPIEISFHKPFQIEEDTTTNILERISEDTGHGSILDPFYRTLIKKKLDLMKASSTLLERWNKLSTHVDMKEETAYQYEDSLGSSHLTLNNSRKSFLDTAASERVANKRKRDQLASSATDLDEGGMRCPKCACVRWVHDDVTTSVQERNEALKQDKGDIGDIVRKLMYYLTQRIEINEQIRAELVAKLNALQHPPTSPPPTTPPPPAHPRLITRSVSSRTTCICDNSPPPTPSLPLTLVTSGACYLTPAGDRTRVPGSGDEYVLPGSGLKVRREEREPAVTLAENDRRFLEMEVQRRLMVLQQRVNQLESENSQLKRRLTDLATGDTDVATYMRVHNLTDLTYVEPPPPSAAAAVTQNGNAESPASGVAAAGNAAILSNSNRSSSNGNSGSSSAVNNSNGMTSLLLNLNDTPTTTPTHSSASLSNGGMSSSSSLFPPIPPRSFHDDLLSDLGLTGGSSGGAPPTVGRKLEGLLLDELMEDDFDPRAHESAATGGTLLTRPTPPPLLAPPPSQSRRTGHPPSTPLAGLSEDVFGLTPFNDKGSGQGSADPFGMGDFAMGSVPNSVAPGGPGSKDHQQDLESAIGLLDQRILEMKDGFSRGLSIGTEDFSIESLDPLRK</sequence>
<feature type="compositionally biased region" description="Low complexity" evidence="6">
    <location>
        <begin position="1087"/>
        <end position="1142"/>
    </location>
</feature>
<feature type="compositionally biased region" description="Pro residues" evidence="6">
    <location>
        <begin position="1207"/>
        <end position="1218"/>
    </location>
</feature>
<evidence type="ECO:0000256" key="4">
    <source>
        <dbReference type="ARBA" id="ARBA00060944"/>
    </source>
</evidence>
<feature type="compositionally biased region" description="Pro residues" evidence="6">
    <location>
        <begin position="902"/>
        <end position="915"/>
    </location>
</feature>
<evidence type="ECO:0000313" key="8">
    <source>
        <dbReference type="EMBL" id="CAG6689458.1"/>
    </source>
</evidence>
<dbReference type="InterPro" id="IPR011993">
    <property type="entry name" value="PH-like_dom_sf"/>
</dbReference>
<keyword evidence="3" id="KW-0581">Phagocytosis</keyword>
<dbReference type="GO" id="GO:0006357">
    <property type="term" value="P:regulation of transcription by RNA polymerase II"/>
    <property type="evidence" value="ECO:0007669"/>
    <property type="project" value="InterPro"/>
</dbReference>
<feature type="region of interest" description="Disordered" evidence="6">
    <location>
        <begin position="1248"/>
        <end position="1286"/>
    </location>
</feature>
<feature type="coiled-coil region" evidence="5">
    <location>
        <begin position="998"/>
        <end position="1032"/>
    </location>
</feature>
<reference evidence="8" key="1">
    <citation type="submission" date="2021-05" db="EMBL/GenBank/DDBJ databases">
        <authorList>
            <person name="Alioto T."/>
            <person name="Alioto T."/>
            <person name="Gomez Garrido J."/>
        </authorList>
    </citation>
    <scope>NUCLEOTIDE SEQUENCE</scope>
</reference>
<dbReference type="InterPro" id="IPR024943">
    <property type="entry name" value="Enhancer_polycomb"/>
</dbReference>
<dbReference type="EMBL" id="HBUF01292158">
    <property type="protein sequence ID" value="CAG6689458.1"/>
    <property type="molecule type" value="Transcribed_RNA"/>
</dbReference>
<comment type="similarity">
    <text evidence="4">Belongs to the ced-6 family.</text>
</comment>
<dbReference type="SMART" id="SM00462">
    <property type="entry name" value="PTB"/>
    <property type="match status" value="1"/>
</dbReference>
<proteinExistence type="inferred from homology"/>
<dbReference type="GO" id="GO:0043277">
    <property type="term" value="P:apoptotic cell clearance"/>
    <property type="evidence" value="ECO:0007669"/>
    <property type="project" value="UniProtKB-ARBA"/>
</dbReference>
<feature type="region of interest" description="Disordered" evidence="6">
    <location>
        <begin position="1087"/>
        <end position="1173"/>
    </location>
</feature>
<comment type="subcellular location">
    <subcellularLocation>
        <location evidence="1">Cytoplasm</location>
    </subcellularLocation>
</comment>
<keyword evidence="2" id="KW-0963">Cytoplasm</keyword>
<evidence type="ECO:0000256" key="6">
    <source>
        <dbReference type="SAM" id="MobiDB-lite"/>
    </source>
</evidence>
<evidence type="ECO:0000256" key="1">
    <source>
        <dbReference type="ARBA" id="ARBA00004496"/>
    </source>
</evidence>
<evidence type="ECO:0000256" key="3">
    <source>
        <dbReference type="ARBA" id="ARBA00022907"/>
    </source>
</evidence>
<organism evidence="8">
    <name type="scientific">Cacopsylla melanoneura</name>
    <dbReference type="NCBI Taxonomy" id="428564"/>
    <lineage>
        <taxon>Eukaryota</taxon>
        <taxon>Metazoa</taxon>
        <taxon>Ecdysozoa</taxon>
        <taxon>Arthropoda</taxon>
        <taxon>Hexapoda</taxon>
        <taxon>Insecta</taxon>
        <taxon>Pterygota</taxon>
        <taxon>Neoptera</taxon>
        <taxon>Paraneoptera</taxon>
        <taxon>Hemiptera</taxon>
        <taxon>Sternorrhyncha</taxon>
        <taxon>Psylloidea</taxon>
        <taxon>Psyllidae</taxon>
        <taxon>Psyllinae</taxon>
        <taxon>Cacopsylla</taxon>
    </lineage>
</organism>
<feature type="domain" description="PID" evidence="7">
    <location>
        <begin position="38"/>
        <end position="165"/>
    </location>
</feature>
<evidence type="ECO:0000256" key="2">
    <source>
        <dbReference type="ARBA" id="ARBA00022490"/>
    </source>
</evidence>
<feature type="region of interest" description="Disordered" evidence="6">
    <location>
        <begin position="1193"/>
        <end position="1232"/>
    </location>
</feature>
<dbReference type="FunFam" id="2.30.29.30:FF:000118">
    <property type="entry name" value="GULP PTB domain containing engulfment adaptor 1"/>
    <property type="match status" value="1"/>
</dbReference>
<dbReference type="PANTHER" id="PTHR14898">
    <property type="entry name" value="ENHANCER OF POLYCOMB"/>
    <property type="match status" value="1"/>
</dbReference>
<keyword evidence="5" id="KW-0175">Coiled coil</keyword>
<dbReference type="Gene3D" id="2.30.29.30">
    <property type="entry name" value="Pleckstrin-homology domain (PH domain)/Phosphotyrosine-binding domain (PTB)"/>
    <property type="match status" value="1"/>
</dbReference>
<feature type="region of interest" description="Disordered" evidence="6">
    <location>
        <begin position="515"/>
        <end position="567"/>
    </location>
</feature>
<dbReference type="PROSITE" id="PS01179">
    <property type="entry name" value="PID"/>
    <property type="match status" value="1"/>
</dbReference>
<evidence type="ECO:0000259" key="7">
    <source>
        <dbReference type="PROSITE" id="PS01179"/>
    </source>
</evidence>
<dbReference type="CDD" id="cd01273">
    <property type="entry name" value="PTB_CED-6"/>
    <property type="match status" value="1"/>
</dbReference>
<dbReference type="GO" id="GO:0035267">
    <property type="term" value="C:NuA4 histone acetyltransferase complex"/>
    <property type="evidence" value="ECO:0007669"/>
    <property type="project" value="InterPro"/>
</dbReference>
<protein>
    <submittedName>
        <fullName evidence="8">Enhancer of polycomb homolog 1</fullName>
    </submittedName>
</protein>
<evidence type="ECO:0000256" key="5">
    <source>
        <dbReference type="SAM" id="Coils"/>
    </source>
</evidence>
<dbReference type="GO" id="GO:0005737">
    <property type="term" value="C:cytoplasm"/>
    <property type="evidence" value="ECO:0007669"/>
    <property type="project" value="UniProtKB-SubCell"/>
</dbReference>